<proteinExistence type="predicted"/>
<accession>A0A9P3GEQ2</accession>
<name>A0A9P3GEQ2_9APHY</name>
<reference evidence="1 2" key="1">
    <citation type="submission" date="2021-08" db="EMBL/GenBank/DDBJ databases">
        <title>Draft Genome Sequence of Phanerochaete sordida strain YK-624.</title>
        <authorList>
            <person name="Mori T."/>
            <person name="Dohra H."/>
            <person name="Suzuki T."/>
            <person name="Kawagishi H."/>
            <person name="Hirai H."/>
        </authorList>
    </citation>
    <scope>NUCLEOTIDE SEQUENCE [LARGE SCALE GENOMIC DNA]</scope>
    <source>
        <strain evidence="1 2">YK-624</strain>
    </source>
</reference>
<comment type="caution">
    <text evidence="1">The sequence shown here is derived from an EMBL/GenBank/DDBJ whole genome shotgun (WGS) entry which is preliminary data.</text>
</comment>
<dbReference type="Proteomes" id="UP000703269">
    <property type="component" value="Unassembled WGS sequence"/>
</dbReference>
<protein>
    <submittedName>
        <fullName evidence="1">Uncharacterized protein</fullName>
    </submittedName>
</protein>
<evidence type="ECO:0000313" key="1">
    <source>
        <dbReference type="EMBL" id="GJE92374.1"/>
    </source>
</evidence>
<gene>
    <name evidence="1" type="ORF">PsYK624_085280</name>
</gene>
<keyword evidence="2" id="KW-1185">Reference proteome</keyword>
<sequence>MSFWTAYRTCAETRDYCLRTTSKRVRPVEWKRLLLENQVLRRWHLVRALLPPAAIQLYVEWPGMDTSRGPISLTFILSSGAKQLYQTKETTRSPTRTPYHEDSVFQLW</sequence>
<evidence type="ECO:0000313" key="2">
    <source>
        <dbReference type="Proteomes" id="UP000703269"/>
    </source>
</evidence>
<dbReference type="AlphaFoldDB" id="A0A9P3GEQ2"/>
<organism evidence="1 2">
    <name type="scientific">Phanerochaete sordida</name>
    <dbReference type="NCBI Taxonomy" id="48140"/>
    <lineage>
        <taxon>Eukaryota</taxon>
        <taxon>Fungi</taxon>
        <taxon>Dikarya</taxon>
        <taxon>Basidiomycota</taxon>
        <taxon>Agaricomycotina</taxon>
        <taxon>Agaricomycetes</taxon>
        <taxon>Polyporales</taxon>
        <taxon>Phanerochaetaceae</taxon>
        <taxon>Phanerochaete</taxon>
    </lineage>
</organism>
<dbReference type="EMBL" id="BPQB01000026">
    <property type="protein sequence ID" value="GJE92374.1"/>
    <property type="molecule type" value="Genomic_DNA"/>
</dbReference>